<dbReference type="PRINTS" id="PR01410">
    <property type="entry name" value="CCBIOGENESIS"/>
</dbReference>
<keyword evidence="13" id="KW-0456">Lyase</keyword>
<dbReference type="PANTHER" id="PTHR43653">
    <property type="entry name" value="CYTOCHROME C ASSEMBLY PROTEIN-RELATED"/>
    <property type="match status" value="1"/>
</dbReference>
<feature type="transmembrane region" description="Helical" evidence="10">
    <location>
        <begin position="6"/>
        <end position="26"/>
    </location>
</feature>
<feature type="domain" description="Cytochrome c assembly protein" evidence="11">
    <location>
        <begin position="89"/>
        <end position="322"/>
    </location>
</feature>
<keyword evidence="14" id="KW-1185">Reference proteome</keyword>
<protein>
    <submittedName>
        <fullName evidence="13">Heme lyase CcmF/NrfE family subunit</fullName>
    </submittedName>
</protein>
<feature type="transmembrane region" description="Helical" evidence="10">
    <location>
        <begin position="455"/>
        <end position="474"/>
    </location>
</feature>
<dbReference type="PANTHER" id="PTHR43653:SF1">
    <property type="entry name" value="CYTOCHROME C-TYPE BIOGENESIS PROTEIN CCMF"/>
    <property type="match status" value="1"/>
</dbReference>
<evidence type="ECO:0000256" key="9">
    <source>
        <dbReference type="ARBA" id="ARBA00037230"/>
    </source>
</evidence>
<feature type="domain" description="Cytochrome c-type biogenesis protein CcmF C-terminal" evidence="12">
    <location>
        <begin position="345"/>
        <end position="676"/>
    </location>
</feature>
<dbReference type="InterPro" id="IPR003567">
    <property type="entry name" value="Cyt_c_biogenesis"/>
</dbReference>
<feature type="transmembrane region" description="Helical" evidence="10">
    <location>
        <begin position="660"/>
        <end position="682"/>
    </location>
</feature>
<keyword evidence="7 10" id="KW-1133">Transmembrane helix</keyword>
<evidence type="ECO:0000256" key="6">
    <source>
        <dbReference type="ARBA" id="ARBA00022748"/>
    </source>
</evidence>
<evidence type="ECO:0000256" key="2">
    <source>
        <dbReference type="ARBA" id="ARBA00009186"/>
    </source>
</evidence>
<dbReference type="AlphaFoldDB" id="A0A7S8E5Z0"/>
<evidence type="ECO:0000256" key="4">
    <source>
        <dbReference type="ARBA" id="ARBA00022519"/>
    </source>
</evidence>
<comment type="similarity">
    <text evidence="2">Belongs to the CcmF/CycK/Ccl1/NrfE/CcsA family.</text>
</comment>
<evidence type="ECO:0000256" key="5">
    <source>
        <dbReference type="ARBA" id="ARBA00022692"/>
    </source>
</evidence>
<dbReference type="GO" id="GO:0017004">
    <property type="term" value="P:cytochrome complex assembly"/>
    <property type="evidence" value="ECO:0007669"/>
    <property type="project" value="UniProtKB-KW"/>
</dbReference>
<feature type="transmembrane region" description="Helical" evidence="10">
    <location>
        <begin position="275"/>
        <end position="291"/>
    </location>
</feature>
<reference evidence="13 14" key="1">
    <citation type="submission" date="2020-02" db="EMBL/GenBank/DDBJ databases">
        <authorList>
            <person name="Zheng R.K."/>
            <person name="Sun C.M."/>
        </authorList>
    </citation>
    <scope>NUCLEOTIDE SEQUENCE [LARGE SCALE GENOMIC DNA]</scope>
    <source>
        <strain evidence="14">rifampicinis</strain>
    </source>
</reference>
<dbReference type="GO" id="GO:0015232">
    <property type="term" value="F:heme transmembrane transporter activity"/>
    <property type="evidence" value="ECO:0007669"/>
    <property type="project" value="InterPro"/>
</dbReference>
<dbReference type="RefSeq" id="WP_195169025.1">
    <property type="nucleotide sequence ID" value="NZ_CP062983.1"/>
</dbReference>
<dbReference type="GO" id="GO:0020037">
    <property type="term" value="F:heme binding"/>
    <property type="evidence" value="ECO:0007669"/>
    <property type="project" value="InterPro"/>
</dbReference>
<feature type="transmembrane region" description="Helical" evidence="10">
    <location>
        <begin position="480"/>
        <end position="498"/>
    </location>
</feature>
<evidence type="ECO:0000256" key="3">
    <source>
        <dbReference type="ARBA" id="ARBA00022475"/>
    </source>
</evidence>
<dbReference type="KEGG" id="pmet:G4Y79_14675"/>
<evidence type="ECO:0000256" key="1">
    <source>
        <dbReference type="ARBA" id="ARBA00004429"/>
    </source>
</evidence>
<dbReference type="Pfam" id="PF01578">
    <property type="entry name" value="Cytochrom_C_asm"/>
    <property type="match status" value="1"/>
</dbReference>
<keyword evidence="4" id="KW-0997">Cell inner membrane</keyword>
<dbReference type="PRINTS" id="PR01411">
    <property type="entry name" value="CCMFBIOGNSIS"/>
</dbReference>
<feature type="transmembrane region" description="Helical" evidence="10">
    <location>
        <begin position="42"/>
        <end position="62"/>
    </location>
</feature>
<evidence type="ECO:0000313" key="14">
    <source>
        <dbReference type="Proteomes" id="UP000594468"/>
    </source>
</evidence>
<evidence type="ECO:0000256" key="8">
    <source>
        <dbReference type="ARBA" id="ARBA00023136"/>
    </source>
</evidence>
<name>A0A7S8E5Z0_9CHLR</name>
<keyword evidence="6" id="KW-0201">Cytochrome c-type biogenesis</keyword>
<feature type="transmembrane region" description="Helical" evidence="10">
    <location>
        <begin position="378"/>
        <end position="399"/>
    </location>
</feature>
<feature type="transmembrane region" description="Helical" evidence="10">
    <location>
        <begin position="236"/>
        <end position="255"/>
    </location>
</feature>
<feature type="transmembrane region" description="Helical" evidence="10">
    <location>
        <begin position="336"/>
        <end position="357"/>
    </location>
</feature>
<feature type="transmembrane region" description="Helical" evidence="10">
    <location>
        <begin position="121"/>
        <end position="143"/>
    </location>
</feature>
<feature type="transmembrane region" description="Helical" evidence="10">
    <location>
        <begin position="303"/>
        <end position="324"/>
    </location>
</feature>
<evidence type="ECO:0000256" key="7">
    <source>
        <dbReference type="ARBA" id="ARBA00022989"/>
    </source>
</evidence>
<evidence type="ECO:0000259" key="12">
    <source>
        <dbReference type="Pfam" id="PF16327"/>
    </source>
</evidence>
<evidence type="ECO:0000313" key="13">
    <source>
        <dbReference type="EMBL" id="QPC80950.1"/>
    </source>
</evidence>
<sequence>MLAEVGFFAAAIALVVGIYAIVSSVFGERTHHESLVLSGRNATYLAFIFMTLSVGALEVALMTEQYQISYVWSVSSPTMPTFYRITALWGSQAGSLLFWSWLMSLFAALATWLNWRSHRRLMPYAIAYMMAVLVFFVGLTLLYENPFQQWWIMPDNPANSQVIEATLRPAGAEVPDANSLAASAQGLNPMLRHFGMAIHPPMLYLGFVGFIIPFAFAMSALASGELSTNWIKASRRWALVAWLFLSLGLLLGGRWAYDVLGWGGYWGWDPVENAAFLPWLIGTAFLHSVMIQEKRGMLKTWNMFLVIGTFSAVIFGSFATRSGLVESVHSFARSGIGIPFFVFWFLMTLISVGLILWRRGQGLLEDEHRLNSFLSREALFVLNNVIFVALFVAIFWGSFGAPIASELFMNTNITLGTDYFLRVTPPLFLVLYLLMGVAPVSAWGITSAKRLGRSLLVPIAITLLCVVAIYISGVTSFGVLLGYGVVLLAGWVAIYETYRSVRARVRTHKENPLSALWHMASRNPRRYGGYLIHLGIAIIGIGVIGSTLFQQQTQRTIGVGETISIGGYELRYDRFEGAQISEDGRVMDIANVTVLRDGNELAHLRPRRDFFPGVDGLNSMSIAAAHSTLENDFYVLLVDWEELNQTTATFRVYINPLINLIWWGGIILVLGTVISTLPHEVLSTQTRQRLQTASPRLAVATGGD</sequence>
<evidence type="ECO:0000259" key="11">
    <source>
        <dbReference type="Pfam" id="PF01578"/>
    </source>
</evidence>
<keyword evidence="5 10" id="KW-0812">Transmembrane</keyword>
<keyword evidence="3" id="KW-1003">Cell membrane</keyword>
<dbReference type="InterPro" id="IPR002541">
    <property type="entry name" value="Cyt_c_assembly"/>
</dbReference>
<feature type="transmembrane region" description="Helical" evidence="10">
    <location>
        <begin position="82"/>
        <end position="109"/>
    </location>
</feature>
<dbReference type="EMBL" id="CP062983">
    <property type="protein sequence ID" value="QPC80950.1"/>
    <property type="molecule type" value="Genomic_DNA"/>
</dbReference>
<dbReference type="GO" id="GO:0016829">
    <property type="term" value="F:lyase activity"/>
    <property type="evidence" value="ECO:0007669"/>
    <property type="project" value="UniProtKB-KW"/>
</dbReference>
<feature type="transmembrane region" description="Helical" evidence="10">
    <location>
        <begin position="527"/>
        <end position="549"/>
    </location>
</feature>
<dbReference type="GO" id="GO:0005886">
    <property type="term" value="C:plasma membrane"/>
    <property type="evidence" value="ECO:0007669"/>
    <property type="project" value="UniProtKB-SubCell"/>
</dbReference>
<keyword evidence="8 10" id="KW-0472">Membrane</keyword>
<dbReference type="InterPro" id="IPR032523">
    <property type="entry name" value="CcmF_C"/>
</dbReference>
<dbReference type="Pfam" id="PF16327">
    <property type="entry name" value="CcmF_C"/>
    <property type="match status" value="1"/>
</dbReference>
<organism evidence="13 14">
    <name type="scientific">Phototrophicus methaneseepsis</name>
    <dbReference type="NCBI Taxonomy" id="2710758"/>
    <lineage>
        <taxon>Bacteria</taxon>
        <taxon>Bacillati</taxon>
        <taxon>Chloroflexota</taxon>
        <taxon>Candidatus Thermofontia</taxon>
        <taxon>Phototrophicales</taxon>
        <taxon>Phototrophicaceae</taxon>
        <taxon>Phototrophicus</taxon>
    </lineage>
</organism>
<accession>A0A7S8E5Z0</accession>
<proteinExistence type="inferred from homology"/>
<comment type="subcellular location">
    <subcellularLocation>
        <location evidence="1">Cell inner membrane</location>
        <topology evidence="1">Multi-pass membrane protein</topology>
    </subcellularLocation>
</comment>
<gene>
    <name evidence="13" type="ORF">G4Y79_14675</name>
</gene>
<feature type="transmembrane region" description="Helical" evidence="10">
    <location>
        <begin position="419"/>
        <end position="443"/>
    </location>
</feature>
<evidence type="ECO:0000256" key="10">
    <source>
        <dbReference type="SAM" id="Phobius"/>
    </source>
</evidence>
<dbReference type="Proteomes" id="UP000594468">
    <property type="component" value="Chromosome"/>
</dbReference>
<feature type="transmembrane region" description="Helical" evidence="10">
    <location>
        <begin position="202"/>
        <end position="224"/>
    </location>
</feature>
<comment type="function">
    <text evidence="9">Required for the biogenesis of c-type cytochromes. Possible subunit of a heme lyase.</text>
</comment>
<dbReference type="InterPro" id="IPR003568">
    <property type="entry name" value="Cyt_c_biogenesis_CcmF"/>
</dbReference>